<dbReference type="InterPro" id="IPR002293">
    <property type="entry name" value="AA/rel_permease1"/>
</dbReference>
<name>A0A364LBQ3_TALAM</name>
<evidence type="ECO:0000313" key="7">
    <source>
        <dbReference type="EMBL" id="RAO73228.1"/>
    </source>
</evidence>
<dbReference type="PANTHER" id="PTHR45649">
    <property type="entry name" value="AMINO-ACID PERMEASE BAT1"/>
    <property type="match status" value="1"/>
</dbReference>
<dbReference type="Gene3D" id="1.20.1740.10">
    <property type="entry name" value="Amino acid/polyamine transporter I"/>
    <property type="match status" value="1"/>
</dbReference>
<feature type="transmembrane region" description="Helical" evidence="6">
    <location>
        <begin position="278"/>
        <end position="309"/>
    </location>
</feature>
<comment type="caution">
    <text evidence="7">The sequence shown here is derived from an EMBL/GenBank/DDBJ whole genome shotgun (WGS) entry which is preliminary data.</text>
</comment>
<dbReference type="GO" id="GO:0016020">
    <property type="term" value="C:membrane"/>
    <property type="evidence" value="ECO:0007669"/>
    <property type="project" value="UniProtKB-SubCell"/>
</dbReference>
<keyword evidence="5 6" id="KW-0472">Membrane</keyword>
<sequence>MGFEDGNLAVRELSSQRYKDRDEKDMARVGKRQRFELPVHVGVYHNDDVYLGGGTLVSSIDYDLESLLKAYQMDSCNAIAMADGGSATLVYGYIFCWIGALVTAASLAEMASMVPASSGQYHWVSMLAPKGQAVFLSWVTGWLDLIGWWANTAVGVYFGATVTQGLLVLNYPDYGYERWHGTLLCFAWLVVCVLVNSVGAKLLPKIEGLIFILHVMGFFAVLIPLTYLAPHKDASYVFATFTNDSGWSSAGLTWFIGLMGTNLPFIGYDGPCHMAEEVVNASIAVPWCMIATIIINGTLGFAIVVAFLFCIGDVDAALSSATGYSYIEVFYAATNSHAGASVMAAIPAALVICASFGFLASSSRLTWAFARDKGVPFSDFFAHVSHLKITGTALPIRAVVLCAVITGIICIINIPSSAAFNAMISLTTAGLFASYEIAIVLMFLKKIKGEPVNYGPWRLGRWGIPINVAAISFLTIAIFFSFFPQGLPVTPVNMNWSAVVFSGEFFLGLGWYLIYGRKVYNGPIIEVGAGAVSAEEQFTTSSQE</sequence>
<feature type="transmembrane region" description="Helical" evidence="6">
    <location>
        <begin position="178"/>
        <end position="196"/>
    </location>
</feature>
<evidence type="ECO:0000256" key="5">
    <source>
        <dbReference type="ARBA" id="ARBA00023136"/>
    </source>
</evidence>
<dbReference type="Proteomes" id="UP000249363">
    <property type="component" value="Unassembled WGS sequence"/>
</dbReference>
<dbReference type="STRING" id="1196081.A0A364LBQ3"/>
<evidence type="ECO:0000313" key="8">
    <source>
        <dbReference type="Proteomes" id="UP000249363"/>
    </source>
</evidence>
<feature type="transmembrane region" description="Helical" evidence="6">
    <location>
        <begin position="90"/>
        <end position="112"/>
    </location>
</feature>
<feature type="transmembrane region" description="Helical" evidence="6">
    <location>
        <begin position="338"/>
        <end position="361"/>
    </location>
</feature>
<feature type="transmembrane region" description="Helical" evidence="6">
    <location>
        <begin position="464"/>
        <end position="483"/>
    </location>
</feature>
<organism evidence="7 8">
    <name type="scientific">Talaromyces amestolkiae</name>
    <dbReference type="NCBI Taxonomy" id="1196081"/>
    <lineage>
        <taxon>Eukaryota</taxon>
        <taxon>Fungi</taxon>
        <taxon>Dikarya</taxon>
        <taxon>Ascomycota</taxon>
        <taxon>Pezizomycotina</taxon>
        <taxon>Eurotiomycetes</taxon>
        <taxon>Eurotiomycetidae</taxon>
        <taxon>Eurotiales</taxon>
        <taxon>Trichocomaceae</taxon>
        <taxon>Talaromyces</taxon>
        <taxon>Talaromyces sect. Talaromyces</taxon>
    </lineage>
</organism>
<feature type="transmembrane region" description="Helical" evidence="6">
    <location>
        <begin position="495"/>
        <end position="515"/>
    </location>
</feature>
<reference evidence="7 8" key="1">
    <citation type="journal article" date="2017" name="Biotechnol. Biofuels">
        <title>Differential beta-glucosidase expression as a function of carbon source availability in Talaromyces amestolkiae: a genomic and proteomic approach.</title>
        <authorList>
            <person name="de Eugenio L.I."/>
            <person name="Mendez-Liter J.A."/>
            <person name="Nieto-Dominguez M."/>
            <person name="Alonso L."/>
            <person name="Gil-Munoz J."/>
            <person name="Barriuso J."/>
            <person name="Prieto A."/>
            <person name="Martinez M.J."/>
        </authorList>
    </citation>
    <scope>NUCLEOTIDE SEQUENCE [LARGE SCALE GENOMIC DNA]</scope>
    <source>
        <strain evidence="7 8">CIB</strain>
    </source>
</reference>
<dbReference type="PANTHER" id="PTHR45649:SF1">
    <property type="entry name" value="TRANSPORTER, PUTATIVE (EUROFUNG)-RELATED"/>
    <property type="match status" value="1"/>
</dbReference>
<feature type="transmembrane region" description="Helical" evidence="6">
    <location>
        <begin position="394"/>
        <end position="414"/>
    </location>
</feature>
<evidence type="ECO:0000256" key="4">
    <source>
        <dbReference type="ARBA" id="ARBA00022989"/>
    </source>
</evidence>
<dbReference type="RefSeq" id="XP_040737742.1">
    <property type="nucleotide sequence ID" value="XM_040882135.1"/>
</dbReference>
<evidence type="ECO:0000256" key="1">
    <source>
        <dbReference type="ARBA" id="ARBA00004141"/>
    </source>
</evidence>
<evidence type="ECO:0000256" key="6">
    <source>
        <dbReference type="SAM" id="Phobius"/>
    </source>
</evidence>
<dbReference type="PIRSF" id="PIRSF006060">
    <property type="entry name" value="AA_transporter"/>
    <property type="match status" value="1"/>
</dbReference>
<protein>
    <recommendedName>
        <fullName evidence="9">Amino acid permease/ SLC12A domain-containing protein</fullName>
    </recommendedName>
</protein>
<feature type="transmembrane region" description="Helical" evidence="6">
    <location>
        <begin position="247"/>
        <end position="266"/>
    </location>
</feature>
<dbReference type="EMBL" id="MIKG01000023">
    <property type="protein sequence ID" value="RAO73228.1"/>
    <property type="molecule type" value="Genomic_DNA"/>
</dbReference>
<evidence type="ECO:0000256" key="2">
    <source>
        <dbReference type="ARBA" id="ARBA00022448"/>
    </source>
</evidence>
<keyword evidence="3 6" id="KW-0812">Transmembrane</keyword>
<proteinExistence type="predicted"/>
<gene>
    <name evidence="7" type="ORF">BHQ10_009240</name>
</gene>
<keyword evidence="4 6" id="KW-1133">Transmembrane helix</keyword>
<keyword evidence="2" id="KW-0813">Transport</keyword>
<dbReference type="OrthoDB" id="3257095at2759"/>
<dbReference type="GO" id="GO:0022857">
    <property type="term" value="F:transmembrane transporter activity"/>
    <property type="evidence" value="ECO:0007669"/>
    <property type="project" value="InterPro"/>
</dbReference>
<comment type="subcellular location">
    <subcellularLocation>
        <location evidence="1">Membrane</location>
        <topology evidence="1">Multi-pass membrane protein</topology>
    </subcellularLocation>
</comment>
<dbReference type="GeneID" id="63798454"/>
<accession>A0A364LBQ3</accession>
<feature type="transmembrane region" description="Helical" evidence="6">
    <location>
        <begin position="420"/>
        <end position="444"/>
    </location>
</feature>
<evidence type="ECO:0000256" key="3">
    <source>
        <dbReference type="ARBA" id="ARBA00022692"/>
    </source>
</evidence>
<keyword evidence="8" id="KW-1185">Reference proteome</keyword>
<dbReference type="AlphaFoldDB" id="A0A364LBQ3"/>
<dbReference type="Pfam" id="PF13520">
    <property type="entry name" value="AA_permease_2"/>
    <property type="match status" value="1"/>
</dbReference>
<feature type="transmembrane region" description="Helical" evidence="6">
    <location>
        <begin position="208"/>
        <end position="227"/>
    </location>
</feature>
<evidence type="ECO:0008006" key="9">
    <source>
        <dbReference type="Google" id="ProtNLM"/>
    </source>
</evidence>
<feature type="transmembrane region" description="Helical" evidence="6">
    <location>
        <begin position="133"/>
        <end position="158"/>
    </location>
</feature>